<comment type="caution">
    <text evidence="1">The sequence shown here is derived from an EMBL/GenBank/DDBJ whole genome shotgun (WGS) entry which is preliminary data.</text>
</comment>
<evidence type="ECO:0000313" key="2">
    <source>
        <dbReference type="Proteomes" id="UP001066276"/>
    </source>
</evidence>
<reference evidence="1" key="1">
    <citation type="journal article" date="2022" name="bioRxiv">
        <title>Sequencing and chromosome-scale assembly of the giantPleurodeles waltlgenome.</title>
        <authorList>
            <person name="Brown T."/>
            <person name="Elewa A."/>
            <person name="Iarovenko S."/>
            <person name="Subramanian E."/>
            <person name="Araus A.J."/>
            <person name="Petzold A."/>
            <person name="Susuki M."/>
            <person name="Suzuki K.-i.T."/>
            <person name="Hayashi T."/>
            <person name="Toyoda A."/>
            <person name="Oliveira C."/>
            <person name="Osipova E."/>
            <person name="Leigh N.D."/>
            <person name="Simon A."/>
            <person name="Yun M.H."/>
        </authorList>
    </citation>
    <scope>NUCLEOTIDE SEQUENCE</scope>
    <source>
        <strain evidence="1">20211129_DDA</strain>
        <tissue evidence="1">Liver</tissue>
    </source>
</reference>
<proteinExistence type="predicted"/>
<gene>
    <name evidence="1" type="ORF">NDU88_006909</name>
</gene>
<protein>
    <submittedName>
        <fullName evidence="1">Uncharacterized protein</fullName>
    </submittedName>
</protein>
<dbReference type="EMBL" id="JANPWB010000006">
    <property type="protein sequence ID" value="KAJ1181707.1"/>
    <property type="molecule type" value="Genomic_DNA"/>
</dbReference>
<keyword evidence="2" id="KW-1185">Reference proteome</keyword>
<evidence type="ECO:0000313" key="1">
    <source>
        <dbReference type="EMBL" id="KAJ1181707.1"/>
    </source>
</evidence>
<dbReference type="AlphaFoldDB" id="A0AAV7TYG4"/>
<accession>A0AAV7TYG4</accession>
<sequence length="110" mass="12544">MQSRSASSQQDICCEICNRKEKTLLTPKFGFGASSVNHLSLGEDRDMGWTGPYTVTLGAKALRKPLPKSQRGRNTCWLDSSHPDLPFWILFCFEKLMTLLPWNHNVITRM</sequence>
<organism evidence="1 2">
    <name type="scientific">Pleurodeles waltl</name>
    <name type="common">Iberian ribbed newt</name>
    <dbReference type="NCBI Taxonomy" id="8319"/>
    <lineage>
        <taxon>Eukaryota</taxon>
        <taxon>Metazoa</taxon>
        <taxon>Chordata</taxon>
        <taxon>Craniata</taxon>
        <taxon>Vertebrata</taxon>
        <taxon>Euteleostomi</taxon>
        <taxon>Amphibia</taxon>
        <taxon>Batrachia</taxon>
        <taxon>Caudata</taxon>
        <taxon>Salamandroidea</taxon>
        <taxon>Salamandridae</taxon>
        <taxon>Pleurodelinae</taxon>
        <taxon>Pleurodeles</taxon>
    </lineage>
</organism>
<dbReference type="Proteomes" id="UP001066276">
    <property type="component" value="Chromosome 3_2"/>
</dbReference>
<name>A0AAV7TYG4_PLEWA</name>